<sequence>MADMNIFQDEAFSVPNLTFTINDMEPVPSRLGSMGLFEEEGVTTTTVQIEKDGDTLALVPAAERGAPGLVVNGSKRSLIPFNTIHLPERATIAADQVQGIRAFGSMTELMGVQAIVNKRLAKMRNQIDATHEWHRIGAVKGQILDADGTTVLLDLYDRFKIQQTVFSLDLDKADTDMRLKCAELLDLIEDLLPGQTTTGVRVQCGRQLWMALLANKSIKETYLNTQMAASLRGDPREAIDFCGVVFERYRGKVGKTAYVGDDEGYAIPMGVPGLFQTKFGPADYMDTVNTMGLPYYAQQEPMDFKKGIMLEAQSNPLQICTRPGAIVKIKLKK</sequence>
<comment type="caution">
    <text evidence="1">The sequence shown here is derived from an EMBL/GenBank/DDBJ whole genome shotgun (WGS) entry which is preliminary data.</text>
</comment>
<evidence type="ECO:0000313" key="2">
    <source>
        <dbReference type="Proteomes" id="UP001595791"/>
    </source>
</evidence>
<name>A0ABV8MN53_9NEIS</name>
<dbReference type="RefSeq" id="WP_378160783.1">
    <property type="nucleotide sequence ID" value="NZ_JBHSBU010000001.1"/>
</dbReference>
<keyword evidence="2" id="KW-1185">Reference proteome</keyword>
<protein>
    <submittedName>
        <fullName evidence="1">Major capsid protein</fullName>
    </submittedName>
</protein>
<dbReference type="Pfam" id="PF03864">
    <property type="entry name" value="Phage_cap_E"/>
    <property type="match status" value="1"/>
</dbReference>
<gene>
    <name evidence="1" type="ORF">ACFOW7_02800</name>
</gene>
<reference evidence="2" key="1">
    <citation type="journal article" date="2019" name="Int. J. Syst. Evol. Microbiol.">
        <title>The Global Catalogue of Microorganisms (GCM) 10K type strain sequencing project: providing services to taxonomists for standard genome sequencing and annotation.</title>
        <authorList>
            <consortium name="The Broad Institute Genomics Platform"/>
            <consortium name="The Broad Institute Genome Sequencing Center for Infectious Disease"/>
            <person name="Wu L."/>
            <person name="Ma J."/>
        </authorList>
    </citation>
    <scope>NUCLEOTIDE SEQUENCE [LARGE SCALE GENOMIC DNA]</scope>
    <source>
        <strain evidence="2">LMG 29894</strain>
    </source>
</reference>
<accession>A0ABV8MN53</accession>
<dbReference type="EMBL" id="JBHSBU010000001">
    <property type="protein sequence ID" value="MFC4158281.1"/>
    <property type="molecule type" value="Genomic_DNA"/>
</dbReference>
<dbReference type="Proteomes" id="UP001595791">
    <property type="component" value="Unassembled WGS sequence"/>
</dbReference>
<organism evidence="1 2">
    <name type="scientific">Chitinimonas lacunae</name>
    <dbReference type="NCBI Taxonomy" id="1963018"/>
    <lineage>
        <taxon>Bacteria</taxon>
        <taxon>Pseudomonadati</taxon>
        <taxon>Pseudomonadota</taxon>
        <taxon>Betaproteobacteria</taxon>
        <taxon>Neisseriales</taxon>
        <taxon>Chitinibacteraceae</taxon>
        <taxon>Chitinimonas</taxon>
    </lineage>
</organism>
<dbReference type="InterPro" id="IPR005564">
    <property type="entry name" value="Major_capsid_GpE"/>
</dbReference>
<proteinExistence type="predicted"/>
<evidence type="ECO:0000313" key="1">
    <source>
        <dbReference type="EMBL" id="MFC4158281.1"/>
    </source>
</evidence>